<dbReference type="Pfam" id="PF24809">
    <property type="entry name" value="DUF7708"/>
    <property type="match status" value="1"/>
</dbReference>
<evidence type="ECO:0000259" key="5">
    <source>
        <dbReference type="Pfam" id="PF24883"/>
    </source>
</evidence>
<dbReference type="InterPro" id="IPR002110">
    <property type="entry name" value="Ankyrin_rpt"/>
</dbReference>
<keyword evidence="1" id="KW-0677">Repeat</keyword>
<name>A0A8H3J0W4_9LECA</name>
<keyword evidence="7" id="KW-1185">Reference proteome</keyword>
<dbReference type="SUPFAM" id="SSF48403">
    <property type="entry name" value="Ankyrin repeat"/>
    <property type="match status" value="1"/>
</dbReference>
<feature type="domain" description="DUF7708" evidence="4">
    <location>
        <begin position="63"/>
        <end position="211"/>
    </location>
</feature>
<evidence type="ECO:0000259" key="3">
    <source>
        <dbReference type="Pfam" id="PF22939"/>
    </source>
</evidence>
<comment type="caution">
    <text evidence="6">The sequence shown here is derived from an EMBL/GenBank/DDBJ whole genome shotgun (WGS) entry which is preliminary data.</text>
</comment>
<reference evidence="6" key="1">
    <citation type="submission" date="2021-03" db="EMBL/GenBank/DDBJ databases">
        <authorList>
            <person name="Tagirdzhanova G."/>
        </authorList>
    </citation>
    <scope>NUCLEOTIDE SEQUENCE</scope>
</reference>
<dbReference type="OrthoDB" id="7464126at2759"/>
<dbReference type="PANTHER" id="PTHR10039">
    <property type="entry name" value="AMELOGENIN"/>
    <property type="match status" value="1"/>
</dbReference>
<accession>A0A8H3J0W4</accession>
<feature type="domain" description="GPI inositol-deacylase winged helix" evidence="3">
    <location>
        <begin position="543"/>
        <end position="618"/>
    </location>
</feature>
<dbReference type="PROSITE" id="PS50297">
    <property type="entry name" value="ANK_REP_REGION"/>
    <property type="match status" value="3"/>
</dbReference>
<feature type="repeat" description="ANK" evidence="2">
    <location>
        <begin position="935"/>
        <end position="967"/>
    </location>
</feature>
<proteinExistence type="predicted"/>
<feature type="domain" description="Nephrocystin 3-like N-terminal" evidence="5">
    <location>
        <begin position="261"/>
        <end position="428"/>
    </location>
</feature>
<protein>
    <recommendedName>
        <fullName evidence="8">NACHT domain-containing protein</fullName>
    </recommendedName>
</protein>
<keyword evidence="2" id="KW-0040">ANK repeat</keyword>
<dbReference type="SMART" id="SM00248">
    <property type="entry name" value="ANK"/>
    <property type="match status" value="8"/>
</dbReference>
<dbReference type="AlphaFoldDB" id="A0A8H3J0W4"/>
<evidence type="ECO:0000313" key="6">
    <source>
        <dbReference type="EMBL" id="CAF9938650.1"/>
    </source>
</evidence>
<dbReference type="Pfam" id="PF22939">
    <property type="entry name" value="WHD_GPIID"/>
    <property type="match status" value="1"/>
</dbReference>
<dbReference type="Gene3D" id="1.25.40.20">
    <property type="entry name" value="Ankyrin repeat-containing domain"/>
    <property type="match status" value="3"/>
</dbReference>
<dbReference type="Gene3D" id="3.40.50.300">
    <property type="entry name" value="P-loop containing nucleotide triphosphate hydrolases"/>
    <property type="match status" value="1"/>
</dbReference>
<evidence type="ECO:0000256" key="2">
    <source>
        <dbReference type="PROSITE-ProRule" id="PRU00023"/>
    </source>
</evidence>
<feature type="repeat" description="ANK" evidence="2">
    <location>
        <begin position="1109"/>
        <end position="1141"/>
    </location>
</feature>
<dbReference type="Proteomes" id="UP000664534">
    <property type="component" value="Unassembled WGS sequence"/>
</dbReference>
<gene>
    <name evidence="6" type="ORF">IMSHALPRED_001038</name>
</gene>
<dbReference type="InterPro" id="IPR056884">
    <property type="entry name" value="NPHP3-like_N"/>
</dbReference>
<evidence type="ECO:0000313" key="7">
    <source>
        <dbReference type="Proteomes" id="UP000664534"/>
    </source>
</evidence>
<feature type="repeat" description="ANK" evidence="2">
    <location>
        <begin position="1076"/>
        <end position="1108"/>
    </location>
</feature>
<evidence type="ECO:0008006" key="8">
    <source>
        <dbReference type="Google" id="ProtNLM"/>
    </source>
</evidence>
<evidence type="ECO:0000256" key="1">
    <source>
        <dbReference type="ARBA" id="ARBA00022737"/>
    </source>
</evidence>
<dbReference type="InterPro" id="IPR027417">
    <property type="entry name" value="P-loop_NTPase"/>
</dbReference>
<dbReference type="InterPro" id="IPR054471">
    <property type="entry name" value="GPIID_WHD"/>
</dbReference>
<dbReference type="InterPro" id="IPR036770">
    <property type="entry name" value="Ankyrin_rpt-contain_sf"/>
</dbReference>
<organism evidence="6 7">
    <name type="scientific">Imshaugia aleurites</name>
    <dbReference type="NCBI Taxonomy" id="172621"/>
    <lineage>
        <taxon>Eukaryota</taxon>
        <taxon>Fungi</taxon>
        <taxon>Dikarya</taxon>
        <taxon>Ascomycota</taxon>
        <taxon>Pezizomycotina</taxon>
        <taxon>Lecanoromycetes</taxon>
        <taxon>OSLEUM clade</taxon>
        <taxon>Lecanoromycetidae</taxon>
        <taxon>Lecanorales</taxon>
        <taxon>Lecanorineae</taxon>
        <taxon>Parmeliaceae</taxon>
        <taxon>Imshaugia</taxon>
    </lineage>
</organism>
<dbReference type="PROSITE" id="PS50088">
    <property type="entry name" value="ANK_REPEAT"/>
    <property type="match status" value="3"/>
</dbReference>
<dbReference type="Pfam" id="PF24883">
    <property type="entry name" value="NPHP3_N"/>
    <property type="match status" value="1"/>
</dbReference>
<sequence length="1220" mass="136143">MVSVAQTSDAWIRARDRYVQDLNEEEQQKFFQASPESLLDDASAAERSHGMKSTTRGVMEKMQPFVTAVEQYSAALDIYSNMYPLALGPIWGSIKVLLHIAQEFGKYFDKLVDMFARIGDVLPRFRAYERLFLSHEPLIQALSVAYLDIIAFCSDAKAVFRRGQRHSRTTLKMTFKLLWKPFDAQFGQRLNAFRDHQKNVEKEAELANMIEAADARVVVRADQRQLEKQRREDDRLRIIAMLNAVDYEAKHRKLQNLRHAGTGEWLFRQGAYVEWRQPGNSAFLCCRGIPGCGKSILASNLVDTLTGEDPTQATQPPDLIYYYCDYADQRTLQLDRILGSLLKQLFLKHQMPEHFGSQLLQIFARGTRSPDENALGDIFRSSVALHSGVCIVFDGIDECEKSIWQELLKIFTRLATLGQCNVKIFLTCVEEGSVAHRLHNAPYIQQSPTATIEDIRAFVTSSVRSRIENRDLRICNLELEQDIVSELVLRANGMFLWVFFQLDDLCESSSDAMIRETLDNLPEGLGDTYRRILIKISKSPSKAKMAQKVFKWATVAKRPLQVEELKEAVAFEPDDRRWNVEKIPHEDLMFESCRGLIIKDEDDETAHFAHHTIRQYLTGGLTTKVDPFFEISVSNADIFAGQTCVAYLSFSDFDAQITSTTPTGRLEHKGIMESGGPLWIPSTLGLRRPMFDIPYRLLRGDPVKRPLELDYGKYLIPKSKPKLSQSTDLEDKYRLLCYAVEYWEPHTRLYPPSDSVSLRSLESLAQHKTLAFEFRPWGPNQHFGPYGCVGCPSPSAGALVAKDLPHISMIHYAAEVGNRTLLMAHYSTGVSIGDYIDHERYHDKTLLIACCQNWIEIVKYLIEQGKYDISDGRAVNAAAAAGHADLLQYLLSLGQYQIKQQGIHTLALAAENGHGAVVGVLAAAGVDLNAVYQQRGRNFLECAAMNNHDSVIRILIQKGAQYNLDVHQKKVALYLAAANGHVAATRALLGSGISKYQIDHSCALHGAAESGHSAIAEVLLGYDADPLFEPLGITLSTKRYVDAPFDLAAKGGHVEVLKSFKDYAKKKNASGSVSSPGYTALKSAVVGGHEKAIRWLVENGADVNALYSGGYTPLSYAIHLGGETAVRALLEVGARVSDSTWISSGYDDIWSLAVDHGKSPVLGLLLESLRGDRHISRDSKRAALLKAENHARKTGNGAATDVLERELELYAAGKIPETLP</sequence>
<dbReference type="EMBL" id="CAJPDT010000110">
    <property type="protein sequence ID" value="CAF9938650.1"/>
    <property type="molecule type" value="Genomic_DNA"/>
</dbReference>
<dbReference type="SUPFAM" id="SSF52540">
    <property type="entry name" value="P-loop containing nucleoside triphosphate hydrolases"/>
    <property type="match status" value="1"/>
</dbReference>
<evidence type="ECO:0000259" key="4">
    <source>
        <dbReference type="Pfam" id="PF24809"/>
    </source>
</evidence>
<dbReference type="InterPro" id="IPR056125">
    <property type="entry name" value="DUF7708"/>
</dbReference>
<dbReference type="Pfam" id="PF12796">
    <property type="entry name" value="Ank_2"/>
    <property type="match status" value="2"/>
</dbReference>